<evidence type="ECO:0000256" key="9">
    <source>
        <dbReference type="ARBA" id="ARBA00023679"/>
    </source>
</evidence>
<evidence type="ECO:0000313" key="11">
    <source>
        <dbReference type="EMBL" id="MCG4747615.1"/>
    </source>
</evidence>
<reference evidence="11" key="3">
    <citation type="submission" date="2022-01" db="EMBL/GenBank/DDBJ databases">
        <title>Collection of gut derived symbiotic bacterial strains cultured from healthy donors.</title>
        <authorList>
            <person name="Lin H."/>
            <person name="Kohout C."/>
            <person name="Waligurski E."/>
            <person name="Pamer E.G."/>
        </authorList>
    </citation>
    <scope>NUCLEOTIDE SEQUENCE</scope>
    <source>
        <strain evidence="11">DFI.6.55</strain>
    </source>
</reference>
<accession>A0AAW5C407</accession>
<keyword evidence="6 11" id="KW-0378">Hydrolase</keyword>
<dbReference type="Proteomes" id="UP001299608">
    <property type="component" value="Unassembled WGS sequence"/>
</dbReference>
<dbReference type="PROSITE" id="PS00893">
    <property type="entry name" value="NUDIX_BOX"/>
    <property type="match status" value="1"/>
</dbReference>
<evidence type="ECO:0000256" key="6">
    <source>
        <dbReference type="ARBA" id="ARBA00022801"/>
    </source>
</evidence>
<dbReference type="PROSITE" id="PS51462">
    <property type="entry name" value="NUDIX"/>
    <property type="match status" value="1"/>
</dbReference>
<evidence type="ECO:0000256" key="1">
    <source>
        <dbReference type="ARBA" id="ARBA00001946"/>
    </source>
</evidence>
<evidence type="ECO:0000256" key="4">
    <source>
        <dbReference type="ARBA" id="ARBA00012381"/>
    </source>
</evidence>
<dbReference type="Gene3D" id="3.90.79.20">
    <property type="match status" value="1"/>
</dbReference>
<evidence type="ECO:0000256" key="8">
    <source>
        <dbReference type="ARBA" id="ARBA00023027"/>
    </source>
</evidence>
<comment type="cofactor">
    <cofactor evidence="2">
        <name>Zn(2+)</name>
        <dbReference type="ChEBI" id="CHEBI:29105"/>
    </cofactor>
</comment>
<dbReference type="InterPro" id="IPR050241">
    <property type="entry name" value="NAD-cap_RNA_hydrolase_NudC"/>
</dbReference>
<dbReference type="GO" id="GO:0006742">
    <property type="term" value="P:NADP+ catabolic process"/>
    <property type="evidence" value="ECO:0007669"/>
    <property type="project" value="TreeGrafter"/>
</dbReference>
<evidence type="ECO:0000256" key="7">
    <source>
        <dbReference type="ARBA" id="ARBA00022842"/>
    </source>
</evidence>
<sequence length="278" mass="32078">MIQDIAPHTYDPVFRNKEPEDRDYVLHYEYNKVMLMRQGDGMALPTFEDLKEDARGIKSGAQYLFSIDDRAYYCVTDMDVPEFGGFNLEPLTVFRSLEPLHQAFAGITGSQLYRWRQSRQFCGHCGVRMEPSTRERAMVCPECGQTEYPKISPAVIVAITNGDKLLMSRYARGTYRNYALIAGFVEIGETFEDCVRREVMEEVGLKVKNIRYYKSQPWAFSDTEMIGFTAELDGDDTIRLEEEELCEAGWFTRDEIVEYGPYISVGHEMMKAFKDGRI</sequence>
<dbReference type="SUPFAM" id="SSF55811">
    <property type="entry name" value="Nudix"/>
    <property type="match status" value="1"/>
</dbReference>
<proteinExistence type="inferred from homology"/>
<dbReference type="NCBIfam" id="NF001299">
    <property type="entry name" value="PRK00241.1"/>
    <property type="match status" value="1"/>
</dbReference>
<dbReference type="GO" id="GO:0005829">
    <property type="term" value="C:cytosol"/>
    <property type="evidence" value="ECO:0007669"/>
    <property type="project" value="TreeGrafter"/>
</dbReference>
<dbReference type="GO" id="GO:0019677">
    <property type="term" value="P:NAD+ catabolic process"/>
    <property type="evidence" value="ECO:0007669"/>
    <property type="project" value="TreeGrafter"/>
</dbReference>
<dbReference type="Pfam" id="PF09297">
    <property type="entry name" value="Zn_ribbon_NUD"/>
    <property type="match status" value="1"/>
</dbReference>
<dbReference type="PANTHER" id="PTHR42904:SF6">
    <property type="entry name" value="NAD-CAPPED RNA HYDROLASE NUDT12"/>
    <property type="match status" value="1"/>
</dbReference>
<dbReference type="CDD" id="cd03429">
    <property type="entry name" value="NUDIX_NADH_pyrophosphatase_Nudt13"/>
    <property type="match status" value="1"/>
</dbReference>
<dbReference type="InterPro" id="IPR020084">
    <property type="entry name" value="NUDIX_hydrolase_CS"/>
</dbReference>
<dbReference type="Proteomes" id="UP000669239">
    <property type="component" value="Unassembled WGS sequence"/>
</dbReference>
<name>A0AAW5C407_9FIRM</name>
<comment type="catalytic activity">
    <reaction evidence="9">
        <text>a 5'-end NAD(+)-phospho-ribonucleoside in mRNA + H2O = a 5'-end phospho-adenosine-phospho-ribonucleoside in mRNA + beta-nicotinamide D-ribonucleotide + 2 H(+)</text>
        <dbReference type="Rhea" id="RHEA:60876"/>
        <dbReference type="Rhea" id="RHEA-COMP:15698"/>
        <dbReference type="Rhea" id="RHEA-COMP:15719"/>
        <dbReference type="ChEBI" id="CHEBI:14649"/>
        <dbReference type="ChEBI" id="CHEBI:15377"/>
        <dbReference type="ChEBI" id="CHEBI:15378"/>
        <dbReference type="ChEBI" id="CHEBI:144029"/>
        <dbReference type="ChEBI" id="CHEBI:144051"/>
    </reaction>
    <physiologicalReaction direction="left-to-right" evidence="9">
        <dbReference type="Rhea" id="RHEA:60877"/>
    </physiologicalReaction>
</comment>
<dbReference type="PANTHER" id="PTHR42904">
    <property type="entry name" value="NUDIX HYDROLASE, NUDC SUBFAMILY"/>
    <property type="match status" value="1"/>
</dbReference>
<reference evidence="12" key="2">
    <citation type="submission" date="2020-02" db="EMBL/GenBank/DDBJ databases">
        <authorList>
            <person name="Littmann E."/>
            <person name="Sorbara M."/>
        </authorList>
    </citation>
    <scope>NUCLEOTIDE SEQUENCE</scope>
    <source>
        <strain evidence="12">MSK.1.17</strain>
    </source>
</reference>
<keyword evidence="13" id="KW-1185">Reference proteome</keyword>
<dbReference type="Gene3D" id="3.90.79.10">
    <property type="entry name" value="Nucleoside Triphosphate Pyrophosphohydrolase"/>
    <property type="match status" value="1"/>
</dbReference>
<dbReference type="InterPro" id="IPR015376">
    <property type="entry name" value="Znr_NADH_PPase"/>
</dbReference>
<evidence type="ECO:0000256" key="5">
    <source>
        <dbReference type="ARBA" id="ARBA00022723"/>
    </source>
</evidence>
<comment type="caution">
    <text evidence="11">The sequence shown here is derived from an EMBL/GenBank/DDBJ whole genome shotgun (WGS) entry which is preliminary data.</text>
</comment>
<comment type="cofactor">
    <cofactor evidence="1">
        <name>Mg(2+)</name>
        <dbReference type="ChEBI" id="CHEBI:18420"/>
    </cofactor>
</comment>
<evidence type="ECO:0000256" key="3">
    <source>
        <dbReference type="ARBA" id="ARBA00009595"/>
    </source>
</evidence>
<feature type="domain" description="Nudix hydrolase" evidence="10">
    <location>
        <begin position="149"/>
        <end position="275"/>
    </location>
</feature>
<keyword evidence="5" id="KW-0479">Metal-binding</keyword>
<dbReference type="InterPro" id="IPR049734">
    <property type="entry name" value="NudC-like_C"/>
</dbReference>
<evidence type="ECO:0000313" key="14">
    <source>
        <dbReference type="Proteomes" id="UP001299608"/>
    </source>
</evidence>
<dbReference type="InterPro" id="IPR015797">
    <property type="entry name" value="NUDIX_hydrolase-like_dom_sf"/>
</dbReference>
<dbReference type="RefSeq" id="WP_165643157.1">
    <property type="nucleotide sequence ID" value="NZ_BAABZL010000001.1"/>
</dbReference>
<gene>
    <name evidence="11" type="primary">nudC</name>
    <name evidence="12" type="ORF">G5B36_27035</name>
    <name evidence="11" type="ORF">L0N08_19485</name>
</gene>
<keyword evidence="7" id="KW-0460">Magnesium</keyword>
<dbReference type="GO" id="GO:0046872">
    <property type="term" value="F:metal ion binding"/>
    <property type="evidence" value="ECO:0007669"/>
    <property type="project" value="UniProtKB-KW"/>
</dbReference>
<dbReference type="GO" id="GO:0035529">
    <property type="term" value="F:NADH pyrophosphatase activity"/>
    <property type="evidence" value="ECO:0007669"/>
    <property type="project" value="TreeGrafter"/>
</dbReference>
<comment type="similarity">
    <text evidence="3">Belongs to the Nudix hydrolase family. NudC subfamily.</text>
</comment>
<evidence type="ECO:0000259" key="10">
    <source>
        <dbReference type="PROSITE" id="PS51462"/>
    </source>
</evidence>
<protein>
    <recommendedName>
        <fullName evidence="4">NAD(+) diphosphatase</fullName>
        <ecNumber evidence="4">3.6.1.22</ecNumber>
    </recommendedName>
</protein>
<dbReference type="EMBL" id="JAAITT010000064">
    <property type="protein sequence ID" value="NSJ52309.1"/>
    <property type="molecule type" value="Genomic_DNA"/>
</dbReference>
<evidence type="ECO:0000256" key="2">
    <source>
        <dbReference type="ARBA" id="ARBA00001947"/>
    </source>
</evidence>
<reference evidence="12 13" key="1">
    <citation type="journal article" date="2020" name="Cell Host Microbe">
        <title>Functional and Genomic Variation between Human-Derived Isolates of Lachnospiraceae Reveals Inter- and Intra-Species Diversity.</title>
        <authorList>
            <person name="Sorbara M.T."/>
            <person name="Littmann E.R."/>
            <person name="Fontana E."/>
            <person name="Moody T.U."/>
            <person name="Kohout C.E."/>
            <person name="Gjonbalaj M."/>
            <person name="Eaton V."/>
            <person name="Seok R."/>
            <person name="Leiner I.M."/>
            <person name="Pamer E.G."/>
        </authorList>
    </citation>
    <scope>NUCLEOTIDE SEQUENCE [LARGE SCALE GENOMIC DNA]</scope>
    <source>
        <strain evidence="12 13">MSK.1.17</strain>
    </source>
</reference>
<organism evidence="11 14">
    <name type="scientific">Enterocloster aldenensis</name>
    <dbReference type="NCBI Taxonomy" id="358742"/>
    <lineage>
        <taxon>Bacteria</taxon>
        <taxon>Bacillati</taxon>
        <taxon>Bacillota</taxon>
        <taxon>Clostridia</taxon>
        <taxon>Lachnospirales</taxon>
        <taxon>Lachnospiraceae</taxon>
        <taxon>Enterocloster</taxon>
    </lineage>
</organism>
<dbReference type="EC" id="3.6.1.22" evidence="4"/>
<dbReference type="GeneID" id="97207172"/>
<evidence type="ECO:0000313" key="13">
    <source>
        <dbReference type="Proteomes" id="UP000669239"/>
    </source>
</evidence>
<dbReference type="AlphaFoldDB" id="A0AAW5C407"/>
<dbReference type="Pfam" id="PF00293">
    <property type="entry name" value="NUDIX"/>
    <property type="match status" value="1"/>
</dbReference>
<keyword evidence="8" id="KW-0520">NAD</keyword>
<dbReference type="InterPro" id="IPR000086">
    <property type="entry name" value="NUDIX_hydrolase_dom"/>
</dbReference>
<dbReference type="EMBL" id="JAKNGE010000026">
    <property type="protein sequence ID" value="MCG4747615.1"/>
    <property type="molecule type" value="Genomic_DNA"/>
</dbReference>
<evidence type="ECO:0000313" key="12">
    <source>
        <dbReference type="EMBL" id="NSJ52309.1"/>
    </source>
</evidence>